<dbReference type="AlphaFoldDB" id="A0A6G1G3H6"/>
<evidence type="ECO:0000313" key="2">
    <source>
        <dbReference type="Proteomes" id="UP000504638"/>
    </source>
</evidence>
<sequence>MAFLNFAKAFIGRILSRNKVPRTKEQKEVVSLQNFLFCILAVDYNVHNNIKARVDVQDCHRYRSFSQKWSVLKSATLEGKAKNKDLARARKEFLKIIYRPATALGINPANIITRLLNYDTITSHYGEYQSCNEVYNKVLGVVARDSQVRMDQTWVAKVAPNENSAQILAEAVEKQLDECSITSEAELLMTRVQPGMNALLVKQMVPEDGNLADERAPMEMWMDHHGRELRRWIECIPHDF</sequence>
<dbReference type="GeneID" id="54415922"/>
<proteinExistence type="predicted"/>
<accession>A0A6G1G3H6</accession>
<evidence type="ECO:0000313" key="3">
    <source>
        <dbReference type="RefSeq" id="XP_033534245.1"/>
    </source>
</evidence>
<name>A0A6G1G3H6_9PEZI</name>
<organism evidence="1">
    <name type="scientific">Eremomyces bilateralis CBS 781.70</name>
    <dbReference type="NCBI Taxonomy" id="1392243"/>
    <lineage>
        <taxon>Eukaryota</taxon>
        <taxon>Fungi</taxon>
        <taxon>Dikarya</taxon>
        <taxon>Ascomycota</taxon>
        <taxon>Pezizomycotina</taxon>
        <taxon>Dothideomycetes</taxon>
        <taxon>Dothideomycetes incertae sedis</taxon>
        <taxon>Eremomycetales</taxon>
        <taxon>Eremomycetaceae</taxon>
        <taxon>Eremomyces</taxon>
    </lineage>
</organism>
<gene>
    <name evidence="1 3" type="ORF">P152DRAFT_344023</name>
</gene>
<protein>
    <submittedName>
        <fullName evidence="1 3">Uncharacterized protein</fullName>
    </submittedName>
</protein>
<reference evidence="3" key="3">
    <citation type="submission" date="2025-04" db="UniProtKB">
        <authorList>
            <consortium name="RefSeq"/>
        </authorList>
    </citation>
    <scope>IDENTIFICATION</scope>
    <source>
        <strain evidence="3">CBS 781.70</strain>
    </source>
</reference>
<reference evidence="1 3" key="1">
    <citation type="submission" date="2020-01" db="EMBL/GenBank/DDBJ databases">
        <authorList>
            <consortium name="DOE Joint Genome Institute"/>
            <person name="Haridas S."/>
            <person name="Albert R."/>
            <person name="Binder M."/>
            <person name="Bloem J."/>
            <person name="Labutti K."/>
            <person name="Salamov A."/>
            <person name="Andreopoulos B."/>
            <person name="Baker S.E."/>
            <person name="Barry K."/>
            <person name="Bills G."/>
            <person name="Bluhm B.H."/>
            <person name="Cannon C."/>
            <person name="Castanera R."/>
            <person name="Culley D.E."/>
            <person name="Daum C."/>
            <person name="Ezra D."/>
            <person name="Gonzalez J.B."/>
            <person name="Henrissat B."/>
            <person name="Kuo A."/>
            <person name="Liang C."/>
            <person name="Lipzen A."/>
            <person name="Lutzoni F."/>
            <person name="Magnuson J."/>
            <person name="Mondo S."/>
            <person name="Nolan M."/>
            <person name="Ohm R."/>
            <person name="Pangilinan J."/>
            <person name="Park H.-J."/>
            <person name="Ramirez L."/>
            <person name="Alfaro M."/>
            <person name="Sun H."/>
            <person name="Tritt A."/>
            <person name="Yoshinaga Y."/>
            <person name="Zwiers L.-H."/>
            <person name="Turgeon B.G."/>
            <person name="Goodwin S.B."/>
            <person name="Spatafora J.W."/>
            <person name="Crous P.W."/>
            <person name="Grigoriev I.V."/>
        </authorList>
    </citation>
    <scope>NUCLEOTIDE SEQUENCE</scope>
    <source>
        <strain evidence="1 3">CBS 781.70</strain>
    </source>
</reference>
<evidence type="ECO:0000313" key="1">
    <source>
        <dbReference type="EMBL" id="KAF1812614.1"/>
    </source>
</evidence>
<keyword evidence="2" id="KW-1185">Reference proteome</keyword>
<dbReference type="EMBL" id="ML975157">
    <property type="protein sequence ID" value="KAF1812614.1"/>
    <property type="molecule type" value="Genomic_DNA"/>
</dbReference>
<dbReference type="RefSeq" id="XP_033534245.1">
    <property type="nucleotide sequence ID" value="XM_033675352.1"/>
</dbReference>
<reference evidence="3" key="2">
    <citation type="submission" date="2020-04" db="EMBL/GenBank/DDBJ databases">
        <authorList>
            <consortium name="NCBI Genome Project"/>
        </authorList>
    </citation>
    <scope>NUCLEOTIDE SEQUENCE</scope>
    <source>
        <strain evidence="3">CBS 781.70</strain>
    </source>
</reference>
<dbReference type="Proteomes" id="UP000504638">
    <property type="component" value="Unplaced"/>
</dbReference>